<dbReference type="Pfam" id="PF06974">
    <property type="entry name" value="WS_DGAT_C"/>
    <property type="match status" value="1"/>
</dbReference>
<dbReference type="InterPro" id="IPR004255">
    <property type="entry name" value="O-acyltransferase_WSD1_N"/>
</dbReference>
<dbReference type="GO" id="GO:0005886">
    <property type="term" value="C:plasma membrane"/>
    <property type="evidence" value="ECO:0007669"/>
    <property type="project" value="TreeGrafter"/>
</dbReference>
<keyword evidence="6" id="KW-0808">Transferase</keyword>
<feature type="region of interest" description="Disordered" evidence="11">
    <location>
        <begin position="461"/>
        <end position="494"/>
    </location>
</feature>
<keyword evidence="9" id="KW-0012">Acyltransferase</keyword>
<feature type="domain" description="O-acyltransferase WSD1-like N-terminal" evidence="12">
    <location>
        <begin position="7"/>
        <end position="262"/>
    </location>
</feature>
<dbReference type="GO" id="GO:0019432">
    <property type="term" value="P:triglyceride biosynthetic process"/>
    <property type="evidence" value="ECO:0007669"/>
    <property type="project" value="TreeGrafter"/>
</dbReference>
<organism evidence="14 15">
    <name type="scientific">Microvirga alba</name>
    <dbReference type="NCBI Taxonomy" id="2791025"/>
    <lineage>
        <taxon>Bacteria</taxon>
        <taxon>Pseudomonadati</taxon>
        <taxon>Pseudomonadota</taxon>
        <taxon>Alphaproteobacteria</taxon>
        <taxon>Hyphomicrobiales</taxon>
        <taxon>Methylobacteriaceae</taxon>
        <taxon>Microvirga</taxon>
    </lineage>
</organism>
<evidence type="ECO:0000256" key="1">
    <source>
        <dbReference type="ARBA" id="ARBA00004771"/>
    </source>
</evidence>
<dbReference type="PANTHER" id="PTHR31650:SF1">
    <property type="entry name" value="WAX ESTER SYNTHASE_DIACYLGLYCEROL ACYLTRANSFERASE 4-RELATED"/>
    <property type="match status" value="1"/>
</dbReference>
<feature type="compositionally biased region" description="Basic and acidic residues" evidence="11">
    <location>
        <begin position="461"/>
        <end position="474"/>
    </location>
</feature>
<evidence type="ECO:0000256" key="11">
    <source>
        <dbReference type="SAM" id="MobiDB-lite"/>
    </source>
</evidence>
<evidence type="ECO:0000256" key="4">
    <source>
        <dbReference type="ARBA" id="ARBA00013244"/>
    </source>
</evidence>
<dbReference type="RefSeq" id="WP_196272517.1">
    <property type="nucleotide sequence ID" value="NZ_JADQDO010000007.1"/>
</dbReference>
<evidence type="ECO:0000313" key="15">
    <source>
        <dbReference type="Proteomes" id="UP000599312"/>
    </source>
</evidence>
<keyword evidence="8" id="KW-0443">Lipid metabolism</keyword>
<sequence length="494" mass="54983">MSNTERMSAVDTTWLRMDQPNNLMQIVGILELEPPVILERIENALSERLLRFDRFRQRVEDRSGILWWSEDLQFDITRHIKRVRLPTPGGKGELQRYVAELAMTPLDPNRPLWQFHVVEHDRGGATVVARIHHAIADGMALLTVMLSLVDGEQVAMTNRRPPSRSREAGLLESILRPVSEGLRFSGEVWRKGLGLAGDPTQTLRQGTSIAAELAHLALMPSDSQTRFKGQLSGNKRVAWTDPIALPDVLAVSNALGCSINDMLLAAVAGALNGYLEDNGDETKGVEIRALVPINLRPPGIVRELGNRFGVVAIELPIGLANPLARLYEVHRRMEALKSSFEPPVTLGLLEALGYAPKIVQDQVFELLLSRASAVITNVPGPREPLYLAGSKIRQIMYWVPQPGEIGLGVSILSYNGQVQFGLITDAALVPDPEAIVARFEPEFDQLLYFVLLGPGGEEWPEERIEKKAKPERELKSRKRRLPRAVRAMPKQEPR</sequence>
<name>A0A931BRT1_9HYPH</name>
<evidence type="ECO:0000256" key="5">
    <source>
        <dbReference type="ARBA" id="ARBA00022516"/>
    </source>
</evidence>
<dbReference type="Proteomes" id="UP000599312">
    <property type="component" value="Unassembled WGS sequence"/>
</dbReference>
<dbReference type="PANTHER" id="PTHR31650">
    <property type="entry name" value="O-ACYLTRANSFERASE (WSD1-LIKE) FAMILY PROTEIN"/>
    <property type="match status" value="1"/>
</dbReference>
<comment type="pathway">
    <text evidence="1">Glycerolipid metabolism; triacylglycerol biosynthesis.</text>
</comment>
<dbReference type="SUPFAM" id="SSF52777">
    <property type="entry name" value="CoA-dependent acyltransferases"/>
    <property type="match status" value="1"/>
</dbReference>
<gene>
    <name evidence="14" type="ORF">I2H38_14165</name>
</gene>
<protein>
    <recommendedName>
        <fullName evidence="4">diacylglycerol O-acyltransferase</fullName>
        <ecNumber evidence="4">2.3.1.20</ecNumber>
    </recommendedName>
</protein>
<dbReference type="InterPro" id="IPR045034">
    <property type="entry name" value="O-acyltransferase_WSD1-like"/>
</dbReference>
<keyword evidence="7" id="KW-0319">Glycerol metabolism</keyword>
<evidence type="ECO:0000256" key="3">
    <source>
        <dbReference type="ARBA" id="ARBA00009587"/>
    </source>
</evidence>
<keyword evidence="5" id="KW-0444">Lipid biosynthesis</keyword>
<comment type="pathway">
    <text evidence="2">Lipid metabolism.</text>
</comment>
<comment type="similarity">
    <text evidence="3">Belongs to the long-chain O-acyltransferase family.</text>
</comment>
<evidence type="ECO:0000256" key="9">
    <source>
        <dbReference type="ARBA" id="ARBA00023315"/>
    </source>
</evidence>
<keyword evidence="15" id="KW-1185">Reference proteome</keyword>
<dbReference type="GO" id="GO:0004144">
    <property type="term" value="F:diacylglycerol O-acyltransferase activity"/>
    <property type="evidence" value="ECO:0007669"/>
    <property type="project" value="UniProtKB-EC"/>
</dbReference>
<accession>A0A931BRT1</accession>
<dbReference type="GO" id="GO:0006071">
    <property type="term" value="P:glycerol metabolic process"/>
    <property type="evidence" value="ECO:0007669"/>
    <property type="project" value="UniProtKB-KW"/>
</dbReference>
<dbReference type="InterPro" id="IPR023213">
    <property type="entry name" value="CAT-like_dom_sf"/>
</dbReference>
<dbReference type="Gene3D" id="3.30.559.10">
    <property type="entry name" value="Chloramphenicol acetyltransferase-like domain"/>
    <property type="match status" value="1"/>
</dbReference>
<evidence type="ECO:0000256" key="7">
    <source>
        <dbReference type="ARBA" id="ARBA00022798"/>
    </source>
</evidence>
<comment type="caution">
    <text evidence="14">The sequence shown here is derived from an EMBL/GenBank/DDBJ whole genome shotgun (WGS) entry which is preliminary data.</text>
</comment>
<dbReference type="Pfam" id="PF03007">
    <property type="entry name" value="WS_DGAT_cat"/>
    <property type="match status" value="1"/>
</dbReference>
<evidence type="ECO:0000256" key="6">
    <source>
        <dbReference type="ARBA" id="ARBA00022679"/>
    </source>
</evidence>
<evidence type="ECO:0000259" key="13">
    <source>
        <dbReference type="Pfam" id="PF06974"/>
    </source>
</evidence>
<evidence type="ECO:0000313" key="14">
    <source>
        <dbReference type="EMBL" id="MBF9234519.1"/>
    </source>
</evidence>
<evidence type="ECO:0000256" key="2">
    <source>
        <dbReference type="ARBA" id="ARBA00005189"/>
    </source>
</evidence>
<dbReference type="EMBL" id="JADQDO010000007">
    <property type="protein sequence ID" value="MBF9234519.1"/>
    <property type="molecule type" value="Genomic_DNA"/>
</dbReference>
<evidence type="ECO:0000259" key="12">
    <source>
        <dbReference type="Pfam" id="PF03007"/>
    </source>
</evidence>
<comment type="catalytic activity">
    <reaction evidence="10">
        <text>an acyl-CoA + a 1,2-diacyl-sn-glycerol = a triacyl-sn-glycerol + CoA</text>
        <dbReference type="Rhea" id="RHEA:10868"/>
        <dbReference type="ChEBI" id="CHEBI:17815"/>
        <dbReference type="ChEBI" id="CHEBI:57287"/>
        <dbReference type="ChEBI" id="CHEBI:58342"/>
        <dbReference type="ChEBI" id="CHEBI:64615"/>
        <dbReference type="EC" id="2.3.1.20"/>
    </reaction>
</comment>
<dbReference type="InterPro" id="IPR014292">
    <property type="entry name" value="Acyl_transf_WS/DGAT"/>
</dbReference>
<proteinExistence type="inferred from homology"/>
<dbReference type="EC" id="2.3.1.20" evidence="4"/>
<evidence type="ECO:0000256" key="10">
    <source>
        <dbReference type="ARBA" id="ARBA00048109"/>
    </source>
</evidence>
<dbReference type="InterPro" id="IPR009721">
    <property type="entry name" value="O-acyltransferase_WSD1_C"/>
</dbReference>
<dbReference type="NCBIfam" id="TIGR02946">
    <property type="entry name" value="acyl_WS_DGAT"/>
    <property type="match status" value="1"/>
</dbReference>
<dbReference type="AlphaFoldDB" id="A0A931BRT1"/>
<evidence type="ECO:0000256" key="8">
    <source>
        <dbReference type="ARBA" id="ARBA00023098"/>
    </source>
</evidence>
<reference evidence="14" key="1">
    <citation type="submission" date="2020-11" db="EMBL/GenBank/DDBJ databases">
        <authorList>
            <person name="Kim M.K."/>
        </authorList>
    </citation>
    <scope>NUCLEOTIDE SEQUENCE</scope>
    <source>
        <strain evidence="14">BT350</strain>
    </source>
</reference>
<feature type="domain" description="O-acyltransferase WSD1 C-terminal" evidence="13">
    <location>
        <begin position="305"/>
        <end position="446"/>
    </location>
</feature>